<comment type="function">
    <text evidence="4">Catalyzes the reduction of 1-pyrroline-5-carboxylate (PCA) to L-proline.</text>
</comment>
<feature type="domain" description="Pyrroline-5-carboxylate reductase catalytic N-terminal" evidence="7">
    <location>
        <begin position="5"/>
        <end position="82"/>
    </location>
</feature>
<evidence type="ECO:0000256" key="4">
    <source>
        <dbReference type="HAMAP-Rule" id="MF_01925"/>
    </source>
</evidence>
<dbReference type="UniPathway" id="UPA00098">
    <property type="reaction ID" value="UER00361"/>
</dbReference>
<dbReference type="Pfam" id="PF03807">
    <property type="entry name" value="F420_oxidored"/>
    <property type="match status" value="1"/>
</dbReference>
<comment type="similarity">
    <text evidence="1 4">Belongs to the pyrroline-5-carboxylate reductase family.</text>
</comment>
<dbReference type="PIRSF" id="PIRSF000193">
    <property type="entry name" value="Pyrrol-5-carb_rd"/>
    <property type="match status" value="1"/>
</dbReference>
<dbReference type="AlphaFoldDB" id="A0A1C7P0K5"/>
<dbReference type="PANTHER" id="PTHR11645:SF0">
    <property type="entry name" value="PYRROLINE-5-CARBOXYLATE REDUCTASE 3"/>
    <property type="match status" value="1"/>
</dbReference>
<evidence type="ECO:0000313" key="9">
    <source>
        <dbReference type="EMBL" id="OBZ94802.1"/>
    </source>
</evidence>
<dbReference type="OrthoDB" id="9805754at2"/>
<dbReference type="InterPro" id="IPR029036">
    <property type="entry name" value="P5CR_dimer"/>
</dbReference>
<reference evidence="9 10" key="1">
    <citation type="journal article" date="2016" name="Syst. Appl. Microbiol.">
        <title>Pararhizobium polonicum sp. nov. isolated from tumors on stone fruit rootstocks.</title>
        <authorList>
            <person name="Pulawska J."/>
            <person name="Kuzmanovic N."/>
            <person name="Willems A."/>
            <person name="Pothier J.F."/>
        </authorList>
    </citation>
    <scope>NUCLEOTIDE SEQUENCE [LARGE SCALE GENOMIC DNA]</scope>
    <source>
        <strain evidence="9 10">F5.1</strain>
    </source>
</reference>
<dbReference type="GO" id="GO:0005737">
    <property type="term" value="C:cytoplasm"/>
    <property type="evidence" value="ECO:0007669"/>
    <property type="project" value="UniProtKB-SubCell"/>
</dbReference>
<dbReference type="FunFam" id="1.10.3730.10:FF:000001">
    <property type="entry name" value="Pyrroline-5-carboxylate reductase"/>
    <property type="match status" value="1"/>
</dbReference>
<keyword evidence="2 4" id="KW-0521">NADP</keyword>
<feature type="domain" description="Pyrroline-5-carboxylate reductase dimerisation" evidence="8">
    <location>
        <begin position="164"/>
        <end position="267"/>
    </location>
</feature>
<name>A0A1C7P0K5_9HYPH</name>
<feature type="binding site" evidence="6">
    <location>
        <begin position="8"/>
        <end position="13"/>
    </location>
    <ligand>
        <name>NADP(+)</name>
        <dbReference type="ChEBI" id="CHEBI:58349"/>
    </ligand>
</feature>
<dbReference type="GO" id="GO:0055129">
    <property type="term" value="P:L-proline biosynthetic process"/>
    <property type="evidence" value="ECO:0007669"/>
    <property type="project" value="UniProtKB-UniRule"/>
</dbReference>
<dbReference type="RefSeq" id="WP_068954622.1">
    <property type="nucleotide sequence ID" value="NZ_LGLV01000008.1"/>
</dbReference>
<dbReference type="Pfam" id="PF14748">
    <property type="entry name" value="P5CR_dimer"/>
    <property type="match status" value="1"/>
</dbReference>
<dbReference type="InterPro" id="IPR000304">
    <property type="entry name" value="Pyrroline-COOH_reductase"/>
</dbReference>
<dbReference type="PANTHER" id="PTHR11645">
    <property type="entry name" value="PYRROLINE-5-CARBOXYLATE REDUCTASE"/>
    <property type="match status" value="1"/>
</dbReference>
<comment type="catalytic activity">
    <reaction evidence="4">
        <text>L-proline + NADP(+) = (S)-1-pyrroline-5-carboxylate + NADPH + 2 H(+)</text>
        <dbReference type="Rhea" id="RHEA:14109"/>
        <dbReference type="ChEBI" id="CHEBI:15378"/>
        <dbReference type="ChEBI" id="CHEBI:17388"/>
        <dbReference type="ChEBI" id="CHEBI:57783"/>
        <dbReference type="ChEBI" id="CHEBI:58349"/>
        <dbReference type="ChEBI" id="CHEBI:60039"/>
        <dbReference type="EC" id="1.5.1.2"/>
    </reaction>
</comment>
<evidence type="ECO:0000256" key="2">
    <source>
        <dbReference type="ARBA" id="ARBA00022857"/>
    </source>
</evidence>
<evidence type="ECO:0000259" key="8">
    <source>
        <dbReference type="Pfam" id="PF14748"/>
    </source>
</evidence>
<organism evidence="9 10">
    <name type="scientific">Pararhizobium polonicum</name>
    <dbReference type="NCBI Taxonomy" id="1612624"/>
    <lineage>
        <taxon>Bacteria</taxon>
        <taxon>Pseudomonadati</taxon>
        <taxon>Pseudomonadota</taxon>
        <taxon>Alphaproteobacteria</taxon>
        <taxon>Hyphomicrobiales</taxon>
        <taxon>Rhizobiaceae</taxon>
        <taxon>Rhizobium/Agrobacterium group</taxon>
        <taxon>Pararhizobium</taxon>
    </lineage>
</organism>
<comment type="subcellular location">
    <subcellularLocation>
        <location evidence="4">Cytoplasm</location>
    </subcellularLocation>
</comment>
<evidence type="ECO:0000313" key="10">
    <source>
        <dbReference type="Proteomes" id="UP000093111"/>
    </source>
</evidence>
<accession>A0A1C7P0K5</accession>
<dbReference type="InterPro" id="IPR008927">
    <property type="entry name" value="6-PGluconate_DH-like_C_sf"/>
</dbReference>
<comment type="catalytic activity">
    <reaction evidence="4">
        <text>L-proline + NAD(+) = (S)-1-pyrroline-5-carboxylate + NADH + 2 H(+)</text>
        <dbReference type="Rhea" id="RHEA:14105"/>
        <dbReference type="ChEBI" id="CHEBI:15378"/>
        <dbReference type="ChEBI" id="CHEBI:17388"/>
        <dbReference type="ChEBI" id="CHEBI:57540"/>
        <dbReference type="ChEBI" id="CHEBI:57945"/>
        <dbReference type="ChEBI" id="CHEBI:60039"/>
        <dbReference type="EC" id="1.5.1.2"/>
    </reaction>
</comment>
<keyword evidence="4" id="KW-0963">Cytoplasm</keyword>
<gene>
    <name evidence="4" type="primary">proC</name>
    <name evidence="9" type="ORF">ADU59_13345</name>
</gene>
<evidence type="ECO:0000256" key="5">
    <source>
        <dbReference type="NCBIfam" id="TIGR00112"/>
    </source>
</evidence>
<dbReference type="Gene3D" id="1.10.3730.10">
    <property type="entry name" value="ProC C-terminal domain-like"/>
    <property type="match status" value="1"/>
</dbReference>
<dbReference type="SUPFAM" id="SSF51735">
    <property type="entry name" value="NAD(P)-binding Rossmann-fold domains"/>
    <property type="match status" value="1"/>
</dbReference>
<dbReference type="Proteomes" id="UP000093111">
    <property type="component" value="Unassembled WGS sequence"/>
</dbReference>
<dbReference type="InterPro" id="IPR028939">
    <property type="entry name" value="P5C_Rdtase_cat_N"/>
</dbReference>
<dbReference type="STRING" id="1612624.ADU59_13345"/>
<keyword evidence="4" id="KW-0028">Amino-acid biosynthesis</keyword>
<sequence length="272" mass="28222">MSRRILLIGCGNMGFAMLKGWLSSDAGFDIHVVEPAEPLRIRAREAGASISRDRDGIPADFVPDAIVIAVKPQVIHAVLPDYKVFATGGHPALFLSVAAGISTQAIETSVDKDAAVIRCMPNTPAAIGEGMMVCYANRATTAGQRELAGELLRRSGKVAFIDDEGMMDAVTAVSGSGPAYLFHFIEALSQAGAKAGLPEDFASELALQTVYGAARLAFSSADTPSTLRQQVTSPNGTTAAALDVFMGKSELADLVAKAVAAATARSIALGKA</sequence>
<dbReference type="PATRIC" id="fig|1612624.7.peg.4575"/>
<dbReference type="SUPFAM" id="SSF48179">
    <property type="entry name" value="6-phosphogluconate dehydrogenase C-terminal domain-like"/>
    <property type="match status" value="1"/>
</dbReference>
<feature type="binding site" evidence="6">
    <location>
        <begin position="69"/>
        <end position="72"/>
    </location>
    <ligand>
        <name>NADP(+)</name>
        <dbReference type="ChEBI" id="CHEBI:58349"/>
    </ligand>
</feature>
<evidence type="ECO:0000259" key="7">
    <source>
        <dbReference type="Pfam" id="PF03807"/>
    </source>
</evidence>
<keyword evidence="3 4" id="KW-0560">Oxidoreductase</keyword>
<dbReference type="NCBIfam" id="TIGR00112">
    <property type="entry name" value="proC"/>
    <property type="match status" value="1"/>
</dbReference>
<keyword evidence="4" id="KW-0641">Proline biosynthesis</keyword>
<proteinExistence type="inferred from homology"/>
<comment type="caution">
    <text evidence="9">The sequence shown here is derived from an EMBL/GenBank/DDBJ whole genome shotgun (WGS) entry which is preliminary data.</text>
</comment>
<comment type="pathway">
    <text evidence="4">Amino-acid biosynthesis; L-proline biosynthesis; L-proline from L-glutamate 5-semialdehyde: step 1/1.</text>
</comment>
<dbReference type="EC" id="1.5.1.2" evidence="4 5"/>
<protein>
    <recommendedName>
        <fullName evidence="4 5">Pyrroline-5-carboxylate reductase</fullName>
        <shortName evidence="4">P5C reductase</shortName>
        <shortName evidence="4">P5CR</shortName>
        <ecNumber evidence="4 5">1.5.1.2</ecNumber>
    </recommendedName>
    <alternativeName>
        <fullName evidence="4">PCA reductase</fullName>
    </alternativeName>
</protein>
<dbReference type="HAMAP" id="MF_01925">
    <property type="entry name" value="P5C_reductase"/>
    <property type="match status" value="1"/>
</dbReference>
<dbReference type="GO" id="GO:0004735">
    <property type="term" value="F:pyrroline-5-carboxylate reductase activity"/>
    <property type="evidence" value="ECO:0007669"/>
    <property type="project" value="UniProtKB-UniRule"/>
</dbReference>
<evidence type="ECO:0000256" key="6">
    <source>
        <dbReference type="PIRSR" id="PIRSR000193-1"/>
    </source>
</evidence>
<evidence type="ECO:0000256" key="3">
    <source>
        <dbReference type="ARBA" id="ARBA00023002"/>
    </source>
</evidence>
<dbReference type="EMBL" id="LGLV01000008">
    <property type="protein sequence ID" value="OBZ94802.1"/>
    <property type="molecule type" value="Genomic_DNA"/>
</dbReference>
<evidence type="ECO:0000256" key="1">
    <source>
        <dbReference type="ARBA" id="ARBA00005525"/>
    </source>
</evidence>
<keyword evidence="10" id="KW-1185">Reference proteome</keyword>
<dbReference type="InterPro" id="IPR036291">
    <property type="entry name" value="NAD(P)-bd_dom_sf"/>
</dbReference>
<dbReference type="Gene3D" id="3.40.50.720">
    <property type="entry name" value="NAD(P)-binding Rossmann-like Domain"/>
    <property type="match status" value="1"/>
</dbReference>